<dbReference type="InterPro" id="IPR005149">
    <property type="entry name" value="Tscrpt_reg_PadR_N"/>
</dbReference>
<evidence type="ECO:0000259" key="2">
    <source>
        <dbReference type="Pfam" id="PF03551"/>
    </source>
</evidence>
<protein>
    <submittedName>
        <fullName evidence="3">PadR family transcriptional regulator</fullName>
    </submittedName>
</protein>
<name>A0A0V8JQH1_9BACI</name>
<accession>A0A0V8JQH1</accession>
<dbReference type="PANTHER" id="PTHR33169">
    <property type="entry name" value="PADR-FAMILY TRANSCRIPTIONAL REGULATOR"/>
    <property type="match status" value="1"/>
</dbReference>
<dbReference type="Proteomes" id="UP000053681">
    <property type="component" value="Unassembled WGS sequence"/>
</dbReference>
<dbReference type="AlphaFoldDB" id="A0A0V8JQH1"/>
<proteinExistence type="predicted"/>
<dbReference type="InterPro" id="IPR036388">
    <property type="entry name" value="WH-like_DNA-bd_sf"/>
</dbReference>
<reference evidence="3 4" key="1">
    <citation type="submission" date="2015-11" db="EMBL/GenBank/DDBJ databases">
        <title>Bacillus caseinolyticus sp nov.</title>
        <authorList>
            <person name="Dastager S.G."/>
            <person name="Mawlankar R."/>
        </authorList>
    </citation>
    <scope>NUCLEOTIDE SEQUENCE [LARGE SCALE GENOMIC DNA]</scope>
    <source>
        <strain evidence="3 4">SGD-V-76</strain>
    </source>
</reference>
<feature type="domain" description="Transcription regulator PadR N-terminal" evidence="2">
    <location>
        <begin position="14"/>
        <end position="83"/>
    </location>
</feature>
<dbReference type="GeneID" id="93682816"/>
<dbReference type="RefSeq" id="WP_025911351.1">
    <property type="nucleotide sequence ID" value="NZ_KQ758629.1"/>
</dbReference>
<dbReference type="SUPFAM" id="SSF46785">
    <property type="entry name" value="Winged helix' DNA-binding domain"/>
    <property type="match status" value="1"/>
</dbReference>
<dbReference type="Gene3D" id="1.10.10.10">
    <property type="entry name" value="Winged helix-like DNA-binding domain superfamily/Winged helix DNA-binding domain"/>
    <property type="match status" value="1"/>
</dbReference>
<dbReference type="InterPro" id="IPR052509">
    <property type="entry name" value="Metal_resp_DNA-bind_regulator"/>
</dbReference>
<dbReference type="InterPro" id="IPR036390">
    <property type="entry name" value="WH_DNA-bd_sf"/>
</dbReference>
<evidence type="ECO:0000313" key="4">
    <source>
        <dbReference type="Proteomes" id="UP000053681"/>
    </source>
</evidence>
<sequence>MLREFFLGSIKIHILYHASVEPIYGSYMIEELHSHGYDISPGTIYPTLHHLEKDGLLIKEERIVKGKIRKYYTITEKGQEVLQGAKEQIRELAREVLKEGEDTT</sequence>
<dbReference type="PANTHER" id="PTHR33169:SF14">
    <property type="entry name" value="TRANSCRIPTIONAL REGULATOR RV3488"/>
    <property type="match status" value="1"/>
</dbReference>
<keyword evidence="1" id="KW-0175">Coiled coil</keyword>
<evidence type="ECO:0000256" key="1">
    <source>
        <dbReference type="SAM" id="Coils"/>
    </source>
</evidence>
<organism evidence="3 4">
    <name type="scientific">Priestia veravalensis</name>
    <dbReference type="NCBI Taxonomy" id="1414648"/>
    <lineage>
        <taxon>Bacteria</taxon>
        <taxon>Bacillati</taxon>
        <taxon>Bacillota</taxon>
        <taxon>Bacilli</taxon>
        <taxon>Bacillales</taxon>
        <taxon>Bacillaceae</taxon>
        <taxon>Priestia</taxon>
    </lineage>
</organism>
<dbReference type="Pfam" id="PF03551">
    <property type="entry name" value="PadR"/>
    <property type="match status" value="1"/>
</dbReference>
<dbReference type="EMBL" id="LNQP01000007">
    <property type="protein sequence ID" value="KSU89307.1"/>
    <property type="molecule type" value="Genomic_DNA"/>
</dbReference>
<keyword evidence="4" id="KW-1185">Reference proteome</keyword>
<evidence type="ECO:0000313" key="3">
    <source>
        <dbReference type="EMBL" id="KSU89307.1"/>
    </source>
</evidence>
<feature type="coiled-coil region" evidence="1">
    <location>
        <begin position="75"/>
        <end position="102"/>
    </location>
</feature>
<gene>
    <name evidence="3" type="ORF">AS180_03185</name>
</gene>
<comment type="caution">
    <text evidence="3">The sequence shown here is derived from an EMBL/GenBank/DDBJ whole genome shotgun (WGS) entry which is preliminary data.</text>
</comment>